<evidence type="ECO:0000256" key="3">
    <source>
        <dbReference type="ARBA" id="ARBA00022692"/>
    </source>
</evidence>
<evidence type="ECO:0000256" key="5">
    <source>
        <dbReference type="ARBA" id="ARBA00023136"/>
    </source>
</evidence>
<dbReference type="PANTHER" id="PTHR22730:SF1">
    <property type="entry name" value="PROMININ-LIKE PROTEIN"/>
    <property type="match status" value="1"/>
</dbReference>
<proteinExistence type="inferred from homology"/>
<dbReference type="WBParaSite" id="EVEC_0000847501-mRNA-1">
    <property type="protein sequence ID" value="EVEC_0000847501-mRNA-1"/>
    <property type="gene ID" value="EVEC_0000847501"/>
</dbReference>
<evidence type="ECO:0000313" key="9">
    <source>
        <dbReference type="Proteomes" id="UP000274131"/>
    </source>
</evidence>
<dbReference type="Proteomes" id="UP000274131">
    <property type="component" value="Unassembled WGS sequence"/>
</dbReference>
<comment type="subcellular location">
    <subcellularLocation>
        <location evidence="1">Membrane</location>
        <topology evidence="1">Multi-pass membrane protein</topology>
    </subcellularLocation>
</comment>
<keyword evidence="4 7" id="KW-1133">Transmembrane helix</keyword>
<evidence type="ECO:0000256" key="4">
    <source>
        <dbReference type="ARBA" id="ARBA00022989"/>
    </source>
</evidence>
<dbReference type="OrthoDB" id="6229420at2759"/>
<dbReference type="Pfam" id="PF05478">
    <property type="entry name" value="Prominin"/>
    <property type="match status" value="1"/>
</dbReference>
<gene>
    <name evidence="8" type="ORF">EVEC_LOCUS7959</name>
</gene>
<protein>
    <submittedName>
        <fullName evidence="10">Prominin-like protein</fullName>
    </submittedName>
</protein>
<keyword evidence="6" id="KW-0325">Glycoprotein</keyword>
<dbReference type="AlphaFoldDB" id="A0A0N4VD09"/>
<evidence type="ECO:0000256" key="7">
    <source>
        <dbReference type="SAM" id="Phobius"/>
    </source>
</evidence>
<sequence length="680" mass="76983">MDGKCDACKRYILNSFIGVLVVINVFAVITMLISSQYAQYGAEELPRRLGQCLDDVSNYKRETEDKVKGIFIEDYNSLNKSLTDTMSIAGDLIVRNVKKATGVQTVDYLFNITRNAQEAVLLVNRTEGLLADVNIKLSRYRNDINKLVKTARYDLNNCISSEDEDRRVLCKKASDMFGSLNFPTKPIEGDLILPKTLSMVKNISKMNIIKSFSDVTENFVEITKELQSNIDSRTYSAQKWFKEIGQRMFHHAEELIQKLSHISFKKLYELLNDMNQKESTYRLVVQYSGTWLSMVVLVLFSLITAVLFIVGGNFTNLICHPLEDPLSRKDMLSFLRRLISTSRQGEDLSFGTFPDNISLSGLIQACERNETLYTILDLDSHFKLMNISYLERELFNNLERELDQVLSGDISIAPVKLLSKERVEKIKVLQAICAAMSTDDDPALAHFQKIKNDFNISSYSRGIFEAFKEDSSVPKQIKDPVNQLRTVEETSGNSFMRSFDELLLQLDSLNHILHNISVPISDALLRLQHAESVLEKDYAKHFSNAARHVAENVKMEIQQYLGHIEGSLINDITNCGPLAEIARGARAALCNYTINPFIFILGWLVMKPVDYGSKEKISSIDQRIVIWHVQHSVVHEPIDGNQANTFATDTYDYRGRNRFSSSSSGYETCLSADAACGTNS</sequence>
<comment type="similarity">
    <text evidence="2">Belongs to the prominin family.</text>
</comment>
<dbReference type="PANTHER" id="PTHR22730">
    <property type="entry name" value="PROMININ PROM PROTEIN"/>
    <property type="match status" value="1"/>
</dbReference>
<name>A0A0N4VD09_ENTVE</name>
<keyword evidence="5 7" id="KW-0472">Membrane</keyword>
<evidence type="ECO:0000256" key="2">
    <source>
        <dbReference type="ARBA" id="ARBA00006058"/>
    </source>
</evidence>
<evidence type="ECO:0000313" key="8">
    <source>
        <dbReference type="EMBL" id="VDD93208.1"/>
    </source>
</evidence>
<feature type="transmembrane region" description="Helical" evidence="7">
    <location>
        <begin position="12"/>
        <end position="33"/>
    </location>
</feature>
<evidence type="ECO:0000313" key="10">
    <source>
        <dbReference type="WBParaSite" id="EVEC_0000847501-mRNA-1"/>
    </source>
</evidence>
<keyword evidence="9" id="KW-1185">Reference proteome</keyword>
<dbReference type="STRING" id="51028.A0A0N4VD09"/>
<dbReference type="InterPro" id="IPR008795">
    <property type="entry name" value="Prominin"/>
</dbReference>
<reference evidence="10" key="1">
    <citation type="submission" date="2017-02" db="UniProtKB">
        <authorList>
            <consortium name="WormBaseParasite"/>
        </authorList>
    </citation>
    <scope>IDENTIFICATION</scope>
</reference>
<evidence type="ECO:0000256" key="6">
    <source>
        <dbReference type="ARBA" id="ARBA00023180"/>
    </source>
</evidence>
<keyword evidence="3 7" id="KW-0812">Transmembrane</keyword>
<dbReference type="GO" id="GO:0016020">
    <property type="term" value="C:membrane"/>
    <property type="evidence" value="ECO:0007669"/>
    <property type="project" value="UniProtKB-SubCell"/>
</dbReference>
<accession>A0A0N4VD09</accession>
<evidence type="ECO:0000256" key="1">
    <source>
        <dbReference type="ARBA" id="ARBA00004141"/>
    </source>
</evidence>
<dbReference type="EMBL" id="UXUI01009182">
    <property type="protein sequence ID" value="VDD93208.1"/>
    <property type="molecule type" value="Genomic_DNA"/>
</dbReference>
<feature type="transmembrane region" description="Helical" evidence="7">
    <location>
        <begin position="291"/>
        <end position="311"/>
    </location>
</feature>
<organism evidence="10">
    <name type="scientific">Enterobius vermicularis</name>
    <name type="common">Human pinworm</name>
    <dbReference type="NCBI Taxonomy" id="51028"/>
    <lineage>
        <taxon>Eukaryota</taxon>
        <taxon>Metazoa</taxon>
        <taxon>Ecdysozoa</taxon>
        <taxon>Nematoda</taxon>
        <taxon>Chromadorea</taxon>
        <taxon>Rhabditida</taxon>
        <taxon>Spirurina</taxon>
        <taxon>Oxyuridomorpha</taxon>
        <taxon>Oxyuroidea</taxon>
        <taxon>Oxyuridae</taxon>
        <taxon>Enterobius</taxon>
    </lineage>
</organism>
<reference evidence="8 9" key="2">
    <citation type="submission" date="2018-10" db="EMBL/GenBank/DDBJ databases">
        <authorList>
            <consortium name="Pathogen Informatics"/>
        </authorList>
    </citation>
    <scope>NUCLEOTIDE SEQUENCE [LARGE SCALE GENOMIC DNA]</scope>
</reference>